<sequence>MLSLLSLPQYLFQFLGLIVYNQFTDPVVALEYNPLTAPFICFRGVTRGDYRQLVRNNVGKHLKVCSAVGLRNYCIEVVTEKGLGLDRYNHPKVIETIVPVQYTPANGAIFKARALQYGLEAGHNRLAADDWIVHLDEETVMTEASVAGIVNFVCDGRHDFGQGVITYAEHRMVNVWTTLMDSGRVADDLGKIRFQFKCLHKPVFSWKGSYFVCRAEAERRLSFDHGMEGSIAEDCYFALNAYRCGHTFDWIEGRMCEESPFTVSDFIAQRKRWMQGIHLVVHSSGLPWGCKLWVAMSHYAWVTSILHKALIVVLYVKPHYCNYWMSGLSAFVNAVVFYVSVF</sequence>
<dbReference type="GO" id="GO:0005737">
    <property type="term" value="C:cytoplasm"/>
    <property type="evidence" value="ECO:0007669"/>
    <property type="project" value="TreeGrafter"/>
</dbReference>
<keyword evidence="5" id="KW-1185">Reference proteome</keyword>
<dbReference type="InterPro" id="IPR027389">
    <property type="entry name" value="B_mannosylTrfase_Bre-3/Egh"/>
</dbReference>
<dbReference type="SUPFAM" id="SSF53448">
    <property type="entry name" value="Nucleotide-diphospho-sugar transferases"/>
    <property type="match status" value="1"/>
</dbReference>
<keyword evidence="1" id="KW-1133">Transmembrane helix</keyword>
<dbReference type="AlphaFoldDB" id="A0A7R9MDV0"/>
<feature type="domain" description="Glycosyltransferase 2-like" evidence="3">
    <location>
        <begin position="131"/>
        <end position="335"/>
    </location>
</feature>
<dbReference type="EMBL" id="OC927686">
    <property type="protein sequence ID" value="CAD7657362.1"/>
    <property type="molecule type" value="Genomic_DNA"/>
</dbReference>
<protein>
    <recommendedName>
        <fullName evidence="3">Glycosyltransferase 2-like domain-containing protein</fullName>
    </recommendedName>
</protein>
<organism evidence="4">
    <name type="scientific">Oppiella nova</name>
    <dbReference type="NCBI Taxonomy" id="334625"/>
    <lineage>
        <taxon>Eukaryota</taxon>
        <taxon>Metazoa</taxon>
        <taxon>Ecdysozoa</taxon>
        <taxon>Arthropoda</taxon>
        <taxon>Chelicerata</taxon>
        <taxon>Arachnida</taxon>
        <taxon>Acari</taxon>
        <taxon>Acariformes</taxon>
        <taxon>Sarcoptiformes</taxon>
        <taxon>Oribatida</taxon>
        <taxon>Brachypylina</taxon>
        <taxon>Oppioidea</taxon>
        <taxon>Oppiidae</taxon>
        <taxon>Oppiella</taxon>
    </lineage>
</organism>
<keyword evidence="2" id="KW-0732">Signal</keyword>
<accession>A0A7R9MDV0</accession>
<reference evidence="4" key="1">
    <citation type="submission" date="2020-11" db="EMBL/GenBank/DDBJ databases">
        <authorList>
            <person name="Tran Van P."/>
        </authorList>
    </citation>
    <scope>NUCLEOTIDE SEQUENCE</scope>
</reference>
<evidence type="ECO:0000259" key="3">
    <source>
        <dbReference type="Pfam" id="PF13632"/>
    </source>
</evidence>
<evidence type="ECO:0000256" key="2">
    <source>
        <dbReference type="SAM" id="SignalP"/>
    </source>
</evidence>
<evidence type="ECO:0000313" key="5">
    <source>
        <dbReference type="Proteomes" id="UP000728032"/>
    </source>
</evidence>
<dbReference type="InterPro" id="IPR001173">
    <property type="entry name" value="Glyco_trans_2-like"/>
</dbReference>
<name>A0A7R9MDV0_9ACAR</name>
<proteinExistence type="predicted"/>
<dbReference type="Pfam" id="PF13632">
    <property type="entry name" value="Glyco_trans_2_3"/>
    <property type="match status" value="1"/>
</dbReference>
<evidence type="ECO:0000313" key="4">
    <source>
        <dbReference type="EMBL" id="CAD7657362.1"/>
    </source>
</evidence>
<dbReference type="PANTHER" id="PTHR16779">
    <property type="entry name" value="BETA-1,4-MANNOSYLTRANSFERASE EGH"/>
    <property type="match status" value="1"/>
</dbReference>
<dbReference type="InterPro" id="IPR029044">
    <property type="entry name" value="Nucleotide-diphossugar_trans"/>
</dbReference>
<feature type="non-terminal residue" evidence="4">
    <location>
        <position position="1"/>
    </location>
</feature>
<dbReference type="EMBL" id="CAJPVJ010012861">
    <property type="protein sequence ID" value="CAG2174548.1"/>
    <property type="molecule type" value="Genomic_DNA"/>
</dbReference>
<keyword evidence="1" id="KW-0472">Membrane</keyword>
<dbReference type="PANTHER" id="PTHR16779:SF1">
    <property type="entry name" value="BETA-1,4-MANNOSYLTRANSFERASE EGH"/>
    <property type="match status" value="1"/>
</dbReference>
<feature type="transmembrane region" description="Helical" evidence="1">
    <location>
        <begin position="292"/>
        <end position="316"/>
    </location>
</feature>
<feature type="transmembrane region" description="Helical" evidence="1">
    <location>
        <begin position="323"/>
        <end position="341"/>
    </location>
</feature>
<feature type="signal peptide" evidence="2">
    <location>
        <begin position="1"/>
        <end position="29"/>
    </location>
</feature>
<dbReference type="OrthoDB" id="6505377at2759"/>
<keyword evidence="1" id="KW-0812">Transmembrane</keyword>
<dbReference type="Proteomes" id="UP000728032">
    <property type="component" value="Unassembled WGS sequence"/>
</dbReference>
<feature type="chain" id="PRO_5035680530" description="Glycosyltransferase 2-like domain-containing protein" evidence="2">
    <location>
        <begin position="30"/>
        <end position="342"/>
    </location>
</feature>
<gene>
    <name evidence="4" type="ORF">ONB1V03_LOCUS13992</name>
</gene>
<dbReference type="GO" id="GO:0019187">
    <property type="term" value="F:beta-1,4-mannosyltransferase activity"/>
    <property type="evidence" value="ECO:0007669"/>
    <property type="project" value="InterPro"/>
</dbReference>
<evidence type="ECO:0000256" key="1">
    <source>
        <dbReference type="SAM" id="Phobius"/>
    </source>
</evidence>